<evidence type="ECO:0000256" key="1">
    <source>
        <dbReference type="ARBA" id="ARBA00009981"/>
    </source>
</evidence>
<comment type="caution">
    <text evidence="2">The sequence shown here is derived from an EMBL/GenBank/DDBJ whole genome shotgun (WGS) entry which is preliminary data.</text>
</comment>
<protein>
    <recommendedName>
        <fullName evidence="4">Antitoxin</fullName>
    </recommendedName>
</protein>
<name>A0A1G2T2U3_9BACT</name>
<comment type="similarity">
    <text evidence="1">Belongs to the phD/YefM antitoxin family.</text>
</comment>
<dbReference type="EMBL" id="MHVJ01000011">
    <property type="protein sequence ID" value="OHA91605.1"/>
    <property type="molecule type" value="Genomic_DNA"/>
</dbReference>
<accession>A0A1G2T2U3</accession>
<dbReference type="Proteomes" id="UP000178612">
    <property type="component" value="Unassembled WGS sequence"/>
</dbReference>
<organism evidence="2 3">
    <name type="scientific">Candidatus Zambryskibacteria bacterium RIFCSPHIGHO2_01_FULL_49_18</name>
    <dbReference type="NCBI Taxonomy" id="1802740"/>
    <lineage>
        <taxon>Bacteria</taxon>
        <taxon>Candidatus Zambryskiibacteriota</taxon>
    </lineage>
</organism>
<dbReference type="AlphaFoldDB" id="A0A1G2T2U3"/>
<dbReference type="InterPro" id="IPR036165">
    <property type="entry name" value="YefM-like_sf"/>
</dbReference>
<reference evidence="2 3" key="1">
    <citation type="journal article" date="2016" name="Nat. Commun.">
        <title>Thousands of microbial genomes shed light on interconnected biogeochemical processes in an aquifer system.</title>
        <authorList>
            <person name="Anantharaman K."/>
            <person name="Brown C.T."/>
            <person name="Hug L.A."/>
            <person name="Sharon I."/>
            <person name="Castelle C.J."/>
            <person name="Probst A.J."/>
            <person name="Thomas B.C."/>
            <person name="Singh A."/>
            <person name="Wilkins M.J."/>
            <person name="Karaoz U."/>
            <person name="Brodie E.L."/>
            <person name="Williams K.H."/>
            <person name="Hubbard S.S."/>
            <person name="Banfield J.F."/>
        </authorList>
    </citation>
    <scope>NUCLEOTIDE SEQUENCE [LARGE SCALE GENOMIC DNA]</scope>
</reference>
<evidence type="ECO:0000313" key="3">
    <source>
        <dbReference type="Proteomes" id="UP000178612"/>
    </source>
</evidence>
<dbReference type="SUPFAM" id="SSF143120">
    <property type="entry name" value="YefM-like"/>
    <property type="match status" value="1"/>
</dbReference>
<dbReference type="NCBIfam" id="TIGR01552">
    <property type="entry name" value="phd_fam"/>
    <property type="match status" value="1"/>
</dbReference>
<proteinExistence type="inferred from homology"/>
<dbReference type="Gene3D" id="3.40.1620.10">
    <property type="entry name" value="YefM-like domain"/>
    <property type="match status" value="1"/>
</dbReference>
<gene>
    <name evidence="2" type="ORF">A2758_00645</name>
</gene>
<evidence type="ECO:0000313" key="2">
    <source>
        <dbReference type="EMBL" id="OHA91605.1"/>
    </source>
</evidence>
<sequence length="95" mass="10956">MAKIIGLKELRENTDNYISQVEKGRSFTVVRRSKPIFKIVPVDEWGDEGKWKTLIDFTKINPRGVPVEDIFAALKKSIKKDEKSSKIHRQSKQKG</sequence>
<evidence type="ECO:0008006" key="4">
    <source>
        <dbReference type="Google" id="ProtNLM"/>
    </source>
</evidence>